<dbReference type="InterPro" id="IPR017850">
    <property type="entry name" value="Alkaline_phosphatase_core_sf"/>
</dbReference>
<feature type="binding site" evidence="8">
    <location>
        <position position="60"/>
    </location>
    <ligand>
        <name>Mg(2+)</name>
        <dbReference type="ChEBI" id="CHEBI:18420"/>
    </ligand>
</feature>
<keyword evidence="9" id="KW-1015">Disulfide bond</keyword>
<feature type="binding site" evidence="8">
    <location>
        <position position="163"/>
    </location>
    <ligand>
        <name>Mg(2+)</name>
        <dbReference type="ChEBI" id="CHEBI:18420"/>
    </ligand>
</feature>
<evidence type="ECO:0000256" key="5">
    <source>
        <dbReference type="ARBA" id="ARBA00022833"/>
    </source>
</evidence>
<feature type="binding site" evidence="8">
    <location>
        <position position="374"/>
    </location>
    <ligand>
        <name>Zn(2+)</name>
        <dbReference type="ChEBI" id="CHEBI:29105"/>
        <label>2</label>
    </ligand>
</feature>
<feature type="compositionally biased region" description="Polar residues" evidence="11">
    <location>
        <begin position="176"/>
        <end position="187"/>
    </location>
</feature>
<dbReference type="Pfam" id="PF00245">
    <property type="entry name" value="Alk_phosphatase"/>
    <property type="match status" value="1"/>
</dbReference>
<comment type="cofactor">
    <cofactor evidence="8">
        <name>Zn(2+)</name>
        <dbReference type="ChEBI" id="CHEBI:29105"/>
    </cofactor>
    <text evidence="8">Binds 2 Zn(2+) ions.</text>
</comment>
<evidence type="ECO:0000256" key="9">
    <source>
        <dbReference type="PIRSR" id="PIRSR601952-3"/>
    </source>
</evidence>
<dbReference type="AlphaFoldDB" id="A0A367S0V1"/>
<comment type="caution">
    <text evidence="12">The sequence shown here is derived from an EMBL/GenBank/DDBJ whole genome shotgun (WGS) entry which is preliminary data.</text>
</comment>
<keyword evidence="5 8" id="KW-0862">Zinc</keyword>
<evidence type="ECO:0000313" key="13">
    <source>
        <dbReference type="Proteomes" id="UP000252085"/>
    </source>
</evidence>
<feature type="binding site" evidence="8">
    <location>
        <position position="60"/>
    </location>
    <ligand>
        <name>Zn(2+)</name>
        <dbReference type="ChEBI" id="CHEBI:29105"/>
        <label>2</label>
    </ligand>
</feature>
<evidence type="ECO:0000313" key="12">
    <source>
        <dbReference type="EMBL" id="RCJ42448.1"/>
    </source>
</evidence>
<evidence type="ECO:0000256" key="8">
    <source>
        <dbReference type="PIRSR" id="PIRSR601952-2"/>
    </source>
</evidence>
<dbReference type="SUPFAM" id="SSF53649">
    <property type="entry name" value="Alkaline phosphatase-like"/>
    <property type="match status" value="1"/>
</dbReference>
<feature type="binding site" evidence="8">
    <location>
        <position position="327"/>
    </location>
    <ligand>
        <name>Mg(2+)</name>
        <dbReference type="ChEBI" id="CHEBI:18420"/>
    </ligand>
</feature>
<feature type="active site" description="Phosphoserine intermediate" evidence="7">
    <location>
        <position position="111"/>
    </location>
</feature>
<keyword evidence="6 8" id="KW-0460">Magnesium</keyword>
<protein>
    <submittedName>
        <fullName evidence="12">Alkaline phosphatase</fullName>
    </submittedName>
</protein>
<feature type="region of interest" description="Disordered" evidence="11">
    <location>
        <begin position="175"/>
        <end position="202"/>
    </location>
</feature>
<dbReference type="SMART" id="SM00098">
    <property type="entry name" value="alkPPc"/>
    <property type="match status" value="1"/>
</dbReference>
<evidence type="ECO:0000256" key="3">
    <source>
        <dbReference type="ARBA" id="ARBA00022723"/>
    </source>
</evidence>
<evidence type="ECO:0000256" key="7">
    <source>
        <dbReference type="PIRSR" id="PIRSR601952-1"/>
    </source>
</evidence>
<dbReference type="GO" id="GO:0004035">
    <property type="term" value="F:alkaline phosphatase activity"/>
    <property type="evidence" value="ECO:0007669"/>
    <property type="project" value="TreeGrafter"/>
</dbReference>
<feature type="binding site" evidence="8">
    <location>
        <position position="336"/>
    </location>
    <ligand>
        <name>Zn(2+)</name>
        <dbReference type="ChEBI" id="CHEBI:29105"/>
        <label>2</label>
    </ligand>
</feature>
<feature type="disulfide bond" evidence="9">
    <location>
        <begin position="178"/>
        <end position="187"/>
    </location>
</feature>
<evidence type="ECO:0000256" key="1">
    <source>
        <dbReference type="ARBA" id="ARBA00005984"/>
    </source>
</evidence>
<dbReference type="PANTHER" id="PTHR11596">
    <property type="entry name" value="ALKALINE PHOSPHATASE"/>
    <property type="match status" value="1"/>
</dbReference>
<feature type="binding site" evidence="8">
    <location>
        <position position="165"/>
    </location>
    <ligand>
        <name>Mg(2+)</name>
        <dbReference type="ChEBI" id="CHEBI:18420"/>
    </ligand>
</feature>
<keyword evidence="4" id="KW-0378">Hydrolase</keyword>
<evidence type="ECO:0000256" key="6">
    <source>
        <dbReference type="ARBA" id="ARBA00022842"/>
    </source>
</evidence>
<evidence type="ECO:0000256" key="4">
    <source>
        <dbReference type="ARBA" id="ARBA00022801"/>
    </source>
</evidence>
<keyword evidence="2" id="KW-0597">Phosphoprotein</keyword>
<dbReference type="Proteomes" id="UP000252085">
    <property type="component" value="Unassembled WGS sequence"/>
</dbReference>
<comment type="similarity">
    <text evidence="1 10">Belongs to the alkaline phosphatase family.</text>
</comment>
<reference evidence="12 13" key="1">
    <citation type="submission" date="2016-04" db="EMBL/GenBank/DDBJ databases">
        <authorList>
            <person name="Evans L.H."/>
            <person name="Alamgir A."/>
            <person name="Owens N."/>
            <person name="Weber N.D."/>
            <person name="Virtaneva K."/>
            <person name="Barbian K."/>
            <person name="Babar A."/>
            <person name="Rosenke K."/>
        </authorList>
    </citation>
    <scope>NUCLEOTIDE SEQUENCE [LARGE SCALE GENOMIC DNA]</scope>
    <source>
        <strain evidence="12">NIES-2108</strain>
    </source>
</reference>
<sequence length="458" mass="48668">MFLLEQRKFFFTTTVAAIILALGTTSTGNADYPKFLKFPKFHNQPLFGGRVKNVILFIGDGMGDSEITIARNYSVGAAGRLTIDTLPFTGEYTTYSLQEKNPKLPDYVTDSAASGTGWATGNKTSNGRISTTAGTDKDLKTILELAKERGYKTGDVTTAELTDATPAVLLSHVSDRSCQGPQDTANCPQDKKSAGGPGSIAEQSIDHNVDVLLGGGKQRYSQTIDGGQFAGKSVIDAAKAQGYQIVTNAAQLQAAQPASRLLGLFSPGNMSLEWGGQPAIPYPGSGPQRCLENQRPADEPSLAEMTSKAISLLEQKADRGGFFLQVEGASIDKRDHAGNPCEQIGETVALDRAVKVALEYAKQHPDTLIIVTADHAHTSQIIPPPTATDHSPGKYSTLITADQAEMTVNYATNLPDNSQEHTGTQVRIAAHGPQGANVVGVLDQTDLFHIIARAIGAE</sequence>
<name>A0A367S0V1_NOSPU</name>
<accession>A0A367S0V1</accession>
<dbReference type="EMBL" id="LXQE01000010">
    <property type="protein sequence ID" value="RCJ42448.1"/>
    <property type="molecule type" value="Genomic_DNA"/>
</dbReference>
<proteinExistence type="inferred from homology"/>
<dbReference type="PRINTS" id="PR00113">
    <property type="entry name" value="ALKPHPHTASE"/>
</dbReference>
<dbReference type="PANTHER" id="PTHR11596:SF5">
    <property type="entry name" value="ALKALINE PHOSPHATASE"/>
    <property type="match status" value="1"/>
</dbReference>
<comment type="cofactor">
    <cofactor evidence="8">
        <name>Mg(2+)</name>
        <dbReference type="ChEBI" id="CHEBI:18420"/>
    </cofactor>
    <text evidence="8">Binds 1 Mg(2+) ion.</text>
</comment>
<dbReference type="CDD" id="cd16012">
    <property type="entry name" value="ALP"/>
    <property type="match status" value="1"/>
</dbReference>
<dbReference type="PROSITE" id="PS00123">
    <property type="entry name" value="ALKALINE_PHOSPHATASE"/>
    <property type="match status" value="1"/>
</dbReference>
<evidence type="ECO:0000256" key="11">
    <source>
        <dbReference type="SAM" id="MobiDB-lite"/>
    </source>
</evidence>
<organism evidence="12 13">
    <name type="scientific">Nostoc punctiforme NIES-2108</name>
    <dbReference type="NCBI Taxonomy" id="1356359"/>
    <lineage>
        <taxon>Bacteria</taxon>
        <taxon>Bacillati</taxon>
        <taxon>Cyanobacteriota</taxon>
        <taxon>Cyanophyceae</taxon>
        <taxon>Nostocales</taxon>
        <taxon>Nostocaceae</taxon>
        <taxon>Nostoc</taxon>
    </lineage>
</organism>
<keyword evidence="3 8" id="KW-0479">Metal-binding</keyword>
<feature type="binding site" evidence="8">
    <location>
        <position position="421"/>
    </location>
    <ligand>
        <name>Zn(2+)</name>
        <dbReference type="ChEBI" id="CHEBI:29105"/>
        <label>2</label>
    </ligand>
</feature>
<dbReference type="GO" id="GO:0046872">
    <property type="term" value="F:metal ion binding"/>
    <property type="evidence" value="ECO:0007669"/>
    <property type="project" value="UniProtKB-KW"/>
</dbReference>
<dbReference type="InterPro" id="IPR018299">
    <property type="entry name" value="Alkaline_phosphatase_AS"/>
</dbReference>
<dbReference type="Gene3D" id="3.40.720.10">
    <property type="entry name" value="Alkaline Phosphatase, subunit A"/>
    <property type="match status" value="1"/>
</dbReference>
<evidence type="ECO:0000256" key="2">
    <source>
        <dbReference type="ARBA" id="ARBA00022553"/>
    </source>
</evidence>
<evidence type="ECO:0000256" key="10">
    <source>
        <dbReference type="RuleBase" id="RU003946"/>
    </source>
</evidence>
<gene>
    <name evidence="12" type="ORF">A6769_37515</name>
</gene>
<feature type="binding site" evidence="8">
    <location>
        <position position="375"/>
    </location>
    <ligand>
        <name>Zn(2+)</name>
        <dbReference type="ChEBI" id="CHEBI:29105"/>
        <label>2</label>
    </ligand>
</feature>
<feature type="binding site" evidence="8">
    <location>
        <position position="332"/>
    </location>
    <ligand>
        <name>Zn(2+)</name>
        <dbReference type="ChEBI" id="CHEBI:29105"/>
        <label>2</label>
    </ligand>
</feature>
<dbReference type="InterPro" id="IPR001952">
    <property type="entry name" value="Alkaline_phosphatase"/>
</dbReference>